<protein>
    <submittedName>
        <fullName evidence="6">4Fe-4S ferredoxin iron-sulfur binding domain protein</fullName>
    </submittedName>
</protein>
<dbReference type="GO" id="GO:0046872">
    <property type="term" value="F:metal ion binding"/>
    <property type="evidence" value="ECO:0007669"/>
    <property type="project" value="UniProtKB-KW"/>
</dbReference>
<dbReference type="PATRIC" id="fig|1635277.3.peg.93"/>
<dbReference type="PANTHER" id="PTHR24960">
    <property type="entry name" value="PHOTOSYSTEM I IRON-SULFUR CENTER-RELATED"/>
    <property type="match status" value="1"/>
</dbReference>
<organism evidence="6 7">
    <name type="scientific">candidate division TA06 bacterium 34_109</name>
    <dbReference type="NCBI Taxonomy" id="1635277"/>
    <lineage>
        <taxon>Bacteria</taxon>
        <taxon>Bacteria division TA06</taxon>
    </lineage>
</organism>
<evidence type="ECO:0000313" key="6">
    <source>
        <dbReference type="EMBL" id="KUK88083.1"/>
    </source>
</evidence>
<evidence type="ECO:0000256" key="2">
    <source>
        <dbReference type="ARBA" id="ARBA00022723"/>
    </source>
</evidence>
<dbReference type="PANTHER" id="PTHR24960:SF83">
    <property type="entry name" value="4FE-4S FERREDOXIN-TYPE DOMAIN-CONTAINING PROTEIN"/>
    <property type="match status" value="1"/>
</dbReference>
<dbReference type="Gene3D" id="3.30.70.20">
    <property type="match status" value="1"/>
</dbReference>
<evidence type="ECO:0000256" key="3">
    <source>
        <dbReference type="ARBA" id="ARBA00023004"/>
    </source>
</evidence>
<evidence type="ECO:0000313" key="7">
    <source>
        <dbReference type="Proteomes" id="UP000053467"/>
    </source>
</evidence>
<keyword evidence="3" id="KW-0408">Iron</keyword>
<dbReference type="InterPro" id="IPR017896">
    <property type="entry name" value="4Fe4S_Fe-S-bd"/>
</dbReference>
<accession>A0A101I3H4</accession>
<comment type="caution">
    <text evidence="6">The sequence shown here is derived from an EMBL/GenBank/DDBJ whole genome shotgun (WGS) entry which is preliminary data.</text>
</comment>
<keyword evidence="4" id="KW-0411">Iron-sulfur</keyword>
<keyword evidence="1" id="KW-0004">4Fe-4S</keyword>
<dbReference type="GO" id="GO:0051539">
    <property type="term" value="F:4 iron, 4 sulfur cluster binding"/>
    <property type="evidence" value="ECO:0007669"/>
    <property type="project" value="UniProtKB-KW"/>
</dbReference>
<dbReference type="Proteomes" id="UP000053467">
    <property type="component" value="Unassembled WGS sequence"/>
</dbReference>
<proteinExistence type="predicted"/>
<dbReference type="InterPro" id="IPR007160">
    <property type="entry name" value="DUF362"/>
</dbReference>
<evidence type="ECO:0000259" key="5">
    <source>
        <dbReference type="PROSITE" id="PS51379"/>
    </source>
</evidence>
<evidence type="ECO:0000256" key="1">
    <source>
        <dbReference type="ARBA" id="ARBA00022485"/>
    </source>
</evidence>
<dbReference type="InterPro" id="IPR050157">
    <property type="entry name" value="PSI_iron-sulfur_center"/>
</dbReference>
<dbReference type="EMBL" id="LGGX01000001">
    <property type="protein sequence ID" value="KUK88083.1"/>
    <property type="molecule type" value="Genomic_DNA"/>
</dbReference>
<dbReference type="AlphaFoldDB" id="A0A101I3H4"/>
<keyword evidence="2" id="KW-0479">Metal-binding</keyword>
<dbReference type="Pfam" id="PF04015">
    <property type="entry name" value="DUF362"/>
    <property type="match status" value="1"/>
</dbReference>
<reference evidence="7" key="1">
    <citation type="journal article" date="2015" name="MBio">
        <title>Genome-Resolved Metagenomic Analysis Reveals Roles for Candidate Phyla and Other Microbial Community Members in Biogeochemical Transformations in Oil Reservoirs.</title>
        <authorList>
            <person name="Hu P."/>
            <person name="Tom L."/>
            <person name="Singh A."/>
            <person name="Thomas B.C."/>
            <person name="Baker B.J."/>
            <person name="Piceno Y.M."/>
            <person name="Andersen G.L."/>
            <person name="Banfield J.F."/>
        </authorList>
    </citation>
    <scope>NUCLEOTIDE SEQUENCE [LARGE SCALE GENOMIC DNA]</scope>
</reference>
<gene>
    <name evidence="6" type="ORF">XE03_0089</name>
</gene>
<name>A0A101I3H4_UNCT6</name>
<dbReference type="SUPFAM" id="SSF54862">
    <property type="entry name" value="4Fe-4S ferredoxins"/>
    <property type="match status" value="1"/>
</dbReference>
<sequence length="349" mass="39937">MFSKVYFLDIQTFSGNFKLFENILIKEIRIQEKFKEKDIIGVKIHFGEKGNRAYIKPVYANWFCDFLKRRGYKPFLTDTNTLYKGMRSNSVDHLYNAFFNGFSYFPIIIADGLRGESYVKVERELEILKEFYIGADIFYSDGLLFLTHFKGHELTGFGGTIKNMGMGCAAKRGKLVMHSNLTPHVDRNRCKGCFKCLKWCNVNAIENVDGLANIDKKKCVGCGLCLEVCDYKAINIDWEIESSLMQRKMAEYAKITVEKKPSIFINFVIDISPVCDCYPYNKSPIAKDVGILFSSDPVALDRASYDLVCERTGYDPFKKTHPSIDSLIQLEHAEKIGLGTNEYELVQIT</sequence>
<dbReference type="PROSITE" id="PS51379">
    <property type="entry name" value="4FE4S_FER_2"/>
    <property type="match status" value="2"/>
</dbReference>
<evidence type="ECO:0000256" key="4">
    <source>
        <dbReference type="ARBA" id="ARBA00023014"/>
    </source>
</evidence>
<feature type="domain" description="4Fe-4S ferredoxin-type" evidence="5">
    <location>
        <begin position="210"/>
        <end position="239"/>
    </location>
</feature>
<feature type="domain" description="4Fe-4S ferredoxin-type" evidence="5">
    <location>
        <begin position="181"/>
        <end position="209"/>
    </location>
</feature>